<comment type="similarity">
    <text evidence="9">Belongs to the peptidase M16 family. UQCRC2/QCR2 subfamily.</text>
</comment>
<evidence type="ECO:0000259" key="12">
    <source>
        <dbReference type="Pfam" id="PF00675"/>
    </source>
</evidence>
<dbReference type="PANTHER" id="PTHR11851">
    <property type="entry name" value="METALLOPROTEASE"/>
    <property type="match status" value="1"/>
</dbReference>
<dbReference type="Pfam" id="PF00675">
    <property type="entry name" value="Peptidase_M16"/>
    <property type="match status" value="1"/>
</dbReference>
<keyword evidence="7" id="KW-0496">Mitochondrion</keyword>
<evidence type="ECO:0000256" key="1">
    <source>
        <dbReference type="ARBA" id="ARBA00004443"/>
    </source>
</evidence>
<evidence type="ECO:0000256" key="4">
    <source>
        <dbReference type="ARBA" id="ARBA00022792"/>
    </source>
</evidence>
<evidence type="ECO:0000256" key="9">
    <source>
        <dbReference type="ARBA" id="ARBA00038146"/>
    </source>
</evidence>
<keyword evidence="8" id="KW-0472">Membrane</keyword>
<dbReference type="InterPro" id="IPR050361">
    <property type="entry name" value="MPP/UQCRC_Complex"/>
</dbReference>
<dbReference type="AlphaFoldDB" id="A0A6A5WZ98"/>
<proteinExistence type="inferred from homology"/>
<dbReference type="Gene3D" id="3.30.830.10">
    <property type="entry name" value="Metalloenzyme, LuxS/M16 peptidase-like"/>
    <property type="match status" value="2"/>
</dbReference>
<organism evidence="14 15">
    <name type="scientific">Amniculicola lignicola CBS 123094</name>
    <dbReference type="NCBI Taxonomy" id="1392246"/>
    <lineage>
        <taxon>Eukaryota</taxon>
        <taxon>Fungi</taxon>
        <taxon>Dikarya</taxon>
        <taxon>Ascomycota</taxon>
        <taxon>Pezizomycotina</taxon>
        <taxon>Dothideomycetes</taxon>
        <taxon>Pleosporomycetidae</taxon>
        <taxon>Pleosporales</taxon>
        <taxon>Amniculicolaceae</taxon>
        <taxon>Amniculicola</taxon>
    </lineage>
</organism>
<evidence type="ECO:0000256" key="11">
    <source>
        <dbReference type="ARBA" id="ARBA00041372"/>
    </source>
</evidence>
<name>A0A6A5WZ98_9PLEO</name>
<keyword evidence="15" id="KW-1185">Reference proteome</keyword>
<evidence type="ECO:0000256" key="8">
    <source>
        <dbReference type="ARBA" id="ARBA00023136"/>
    </source>
</evidence>
<protein>
    <recommendedName>
        <fullName evidence="10">Cytochrome b-c1 complex subunit 2, mitochondrial</fullName>
    </recommendedName>
    <alternativeName>
        <fullName evidence="11">Core protein II</fullName>
    </alternativeName>
</protein>
<comment type="subcellular location">
    <subcellularLocation>
        <location evidence="1">Mitochondrion inner membrane</location>
        <topology evidence="1">Peripheral membrane protein</topology>
        <orientation evidence="1">Matrix side</orientation>
    </subcellularLocation>
</comment>
<dbReference type="EMBL" id="ML977560">
    <property type="protein sequence ID" value="KAF2006109.1"/>
    <property type="molecule type" value="Genomic_DNA"/>
</dbReference>
<keyword evidence="14" id="KW-0378">Hydrolase</keyword>
<dbReference type="InterPro" id="IPR011765">
    <property type="entry name" value="Pept_M16_N"/>
</dbReference>
<dbReference type="SUPFAM" id="SSF63411">
    <property type="entry name" value="LuxS/MPP-like metallohydrolase"/>
    <property type="match status" value="2"/>
</dbReference>
<dbReference type="GO" id="GO:0005743">
    <property type="term" value="C:mitochondrial inner membrane"/>
    <property type="evidence" value="ECO:0007669"/>
    <property type="project" value="UniProtKB-SubCell"/>
</dbReference>
<dbReference type="InterPro" id="IPR007863">
    <property type="entry name" value="Peptidase_M16_C"/>
</dbReference>
<dbReference type="FunFam" id="3.30.830.10:FF:000021">
    <property type="entry name" value="Cytochrome b-c1 complex subunit 2"/>
    <property type="match status" value="1"/>
</dbReference>
<feature type="domain" description="Peptidase M16 N-terminal" evidence="12">
    <location>
        <begin position="51"/>
        <end position="158"/>
    </location>
</feature>
<keyword evidence="3" id="KW-0679">Respiratory chain</keyword>
<dbReference type="GO" id="GO:0046872">
    <property type="term" value="F:metal ion binding"/>
    <property type="evidence" value="ECO:0007669"/>
    <property type="project" value="InterPro"/>
</dbReference>
<sequence>MLSRSTLCRGAQRAARRQAAPAVQRRGLAAPASGSFQYQSGEAKGVKFASRDLSGPTTTLALVAKAGTRYQTLPGLTEGLANYAFRSTERRSALRIVRESELLGAELNSYHTRENLVLEARFLRDDLPYFVELLGEVAASTKFQPHVYNEEVVPLIHLNHKRFLASTVDMAINSAHSLAFHRGLGTPTASASITPYTKYLSPDAIEYWSKIAYAKSNFAIVANGAEHSELEKWVDQFFDNVPATPLENNTVGTQQSQYHGGEERIAHNGGNAMVLAFPGSSSFTGKFYKPEIAVLGSLLGGSSSIKWSPGFSVLSQAKSSPSTYVKTISATYSDAGLLYTLIAGTADNVAKTAEASVAAIKKIAAGEISPEEISKAKAAAKFKELEFGQDVKAGVELTGSGLVHNTKAYQIDEVAKAIDGVSEQTLKAAAKSLLEGKATVSAVGDLFVLPYAEDLGLKV</sequence>
<dbReference type="Pfam" id="PF05193">
    <property type="entry name" value="Peptidase_M16_C"/>
    <property type="match status" value="1"/>
</dbReference>
<dbReference type="GO" id="GO:0016787">
    <property type="term" value="F:hydrolase activity"/>
    <property type="evidence" value="ECO:0007669"/>
    <property type="project" value="UniProtKB-KW"/>
</dbReference>
<feature type="domain" description="Peptidase M16 C-terminal" evidence="13">
    <location>
        <begin position="203"/>
        <end position="379"/>
    </location>
</feature>
<evidence type="ECO:0000256" key="2">
    <source>
        <dbReference type="ARBA" id="ARBA00022448"/>
    </source>
</evidence>
<dbReference type="FunFam" id="3.30.830.10:FF:000039">
    <property type="entry name" value="Ubiquinol-cytochrome c reductase core subunit 2"/>
    <property type="match status" value="1"/>
</dbReference>
<evidence type="ECO:0000256" key="6">
    <source>
        <dbReference type="ARBA" id="ARBA00022982"/>
    </source>
</evidence>
<accession>A0A6A5WZ98</accession>
<reference evidence="14" key="1">
    <citation type="journal article" date="2020" name="Stud. Mycol.">
        <title>101 Dothideomycetes genomes: a test case for predicting lifestyles and emergence of pathogens.</title>
        <authorList>
            <person name="Haridas S."/>
            <person name="Albert R."/>
            <person name="Binder M."/>
            <person name="Bloem J."/>
            <person name="Labutti K."/>
            <person name="Salamov A."/>
            <person name="Andreopoulos B."/>
            <person name="Baker S."/>
            <person name="Barry K."/>
            <person name="Bills G."/>
            <person name="Bluhm B."/>
            <person name="Cannon C."/>
            <person name="Castanera R."/>
            <person name="Culley D."/>
            <person name="Daum C."/>
            <person name="Ezra D."/>
            <person name="Gonzalez J."/>
            <person name="Henrissat B."/>
            <person name="Kuo A."/>
            <person name="Liang C."/>
            <person name="Lipzen A."/>
            <person name="Lutzoni F."/>
            <person name="Magnuson J."/>
            <person name="Mondo S."/>
            <person name="Nolan M."/>
            <person name="Ohm R."/>
            <person name="Pangilinan J."/>
            <person name="Park H.-J."/>
            <person name="Ramirez L."/>
            <person name="Alfaro M."/>
            <person name="Sun H."/>
            <person name="Tritt A."/>
            <person name="Yoshinaga Y."/>
            <person name="Zwiers L.-H."/>
            <person name="Turgeon B."/>
            <person name="Goodwin S."/>
            <person name="Spatafora J."/>
            <person name="Crous P."/>
            <person name="Grigoriev I."/>
        </authorList>
    </citation>
    <scope>NUCLEOTIDE SEQUENCE</scope>
    <source>
        <strain evidence="14">CBS 123094</strain>
    </source>
</reference>
<keyword evidence="5" id="KW-0809">Transit peptide</keyword>
<gene>
    <name evidence="14" type="ORF">P154DRAFT_517824</name>
</gene>
<evidence type="ECO:0000313" key="15">
    <source>
        <dbReference type="Proteomes" id="UP000799779"/>
    </source>
</evidence>
<evidence type="ECO:0000256" key="7">
    <source>
        <dbReference type="ARBA" id="ARBA00023128"/>
    </source>
</evidence>
<dbReference type="PANTHER" id="PTHR11851:SF209">
    <property type="entry name" value="CYTOCHROME B-C1 COMPLEX SUBUNIT 2, MITOCHONDRIAL"/>
    <property type="match status" value="1"/>
</dbReference>
<evidence type="ECO:0000256" key="5">
    <source>
        <dbReference type="ARBA" id="ARBA00022946"/>
    </source>
</evidence>
<dbReference type="InterPro" id="IPR011249">
    <property type="entry name" value="Metalloenz_LuxS/M16"/>
</dbReference>
<evidence type="ECO:0000313" key="14">
    <source>
        <dbReference type="EMBL" id="KAF2006109.1"/>
    </source>
</evidence>
<evidence type="ECO:0000256" key="10">
    <source>
        <dbReference type="ARBA" id="ARBA00040751"/>
    </source>
</evidence>
<keyword evidence="4" id="KW-0999">Mitochondrion inner membrane</keyword>
<dbReference type="Proteomes" id="UP000799779">
    <property type="component" value="Unassembled WGS sequence"/>
</dbReference>
<keyword evidence="6" id="KW-0249">Electron transport</keyword>
<evidence type="ECO:0000256" key="3">
    <source>
        <dbReference type="ARBA" id="ARBA00022660"/>
    </source>
</evidence>
<evidence type="ECO:0000259" key="13">
    <source>
        <dbReference type="Pfam" id="PF05193"/>
    </source>
</evidence>
<dbReference type="OrthoDB" id="6369905at2759"/>
<keyword evidence="2" id="KW-0813">Transport</keyword>